<evidence type="ECO:0000259" key="3">
    <source>
        <dbReference type="PROSITE" id="PS51719"/>
    </source>
</evidence>
<dbReference type="PROSITE" id="PS51719">
    <property type="entry name" value="G_SEPTIN"/>
    <property type="match status" value="1"/>
</dbReference>
<keyword evidence="5" id="KW-1185">Reference proteome</keyword>
<keyword evidence="2" id="KW-0175">Coiled coil</keyword>
<dbReference type="GO" id="GO:0005525">
    <property type="term" value="F:GTP binding"/>
    <property type="evidence" value="ECO:0007669"/>
    <property type="project" value="UniProtKB-KW"/>
</dbReference>
<dbReference type="InterPro" id="IPR030379">
    <property type="entry name" value="G_SEPTIN_dom"/>
</dbReference>
<dbReference type="AlphaFoldDB" id="A0A1W0WXK6"/>
<evidence type="ECO:0000313" key="4">
    <source>
        <dbReference type="EMBL" id="OQV19882.1"/>
    </source>
</evidence>
<dbReference type="EMBL" id="MTYJ01000035">
    <property type="protein sequence ID" value="OQV19882.1"/>
    <property type="molecule type" value="Genomic_DNA"/>
</dbReference>
<protein>
    <submittedName>
        <fullName evidence="4">Protein peanut</fullName>
    </submittedName>
</protein>
<dbReference type="Gene3D" id="3.40.50.300">
    <property type="entry name" value="P-loop containing nucleotide triphosphate hydrolases"/>
    <property type="match status" value="1"/>
</dbReference>
<proteinExistence type="inferred from homology"/>
<dbReference type="OrthoDB" id="416553at2759"/>
<accession>A0A1W0WXK6</accession>
<dbReference type="Pfam" id="PF00735">
    <property type="entry name" value="Septin"/>
    <property type="match status" value="1"/>
</dbReference>
<evidence type="ECO:0000313" key="5">
    <source>
        <dbReference type="Proteomes" id="UP000192578"/>
    </source>
</evidence>
<keyword evidence="1" id="KW-0547">Nucleotide-binding</keyword>
<reference evidence="5" key="1">
    <citation type="submission" date="2017-01" db="EMBL/GenBank/DDBJ databases">
        <title>Comparative genomics of anhydrobiosis in the tardigrade Hypsibius dujardini.</title>
        <authorList>
            <person name="Yoshida Y."/>
            <person name="Koutsovoulos G."/>
            <person name="Laetsch D."/>
            <person name="Stevens L."/>
            <person name="Kumar S."/>
            <person name="Horikawa D."/>
            <person name="Ishino K."/>
            <person name="Komine S."/>
            <person name="Tomita M."/>
            <person name="Blaxter M."/>
            <person name="Arakawa K."/>
        </authorList>
    </citation>
    <scope>NUCLEOTIDE SEQUENCE [LARGE SCALE GENOMIC DNA]</scope>
    <source>
        <strain evidence="5">Z151</strain>
    </source>
</reference>
<sequence>MAALFNASLNSYQINSPGPSHQAPNSKQTFSDLKASYFRSNTGAATDTTRASVVKAPTATSTVPGKYIGIADLPNQVLGDVGVGKSTLINSLFGVDVYGDDYVRAPPMRTGETVQVERNVFRIEAKGVRILVNVLDVPNFGQALDNSTTADTVGKFIDQQLHEYFEASHQKRSQVVREDGRVHCCLYVISPTGHGLRPLDIATMKSLGVRTNLIPVIGRADSLTMEERETFKETIRRQLKTHEIQVYYFPSDEDKDDSNMESTRTDEDMANLVPFAVIGGNTFLTGKDGAKIRVRRYPWGTLDVEDPKYSDLNLLRRLLLFHHLPDLVGITDGLHYSNYVREFLSRTIGPLNSRYVSRDLFDNDSGNGNGTAVTGLFTCLDRDKADSDACIAKLEKELQVIFDQKVQEKMRRLDESAHELAGKYAEWDKQLLARKRKLRQDREDYERQKIVLIQAYPQLQERLNVALQQAGLRTNRQ</sequence>
<evidence type="ECO:0000256" key="2">
    <source>
        <dbReference type="SAM" id="Coils"/>
    </source>
</evidence>
<dbReference type="SUPFAM" id="SSF52540">
    <property type="entry name" value="P-loop containing nucleoside triphosphate hydrolases"/>
    <property type="match status" value="1"/>
</dbReference>
<evidence type="ECO:0000256" key="1">
    <source>
        <dbReference type="RuleBase" id="RU004560"/>
    </source>
</evidence>
<comment type="similarity">
    <text evidence="1">Belongs to the TRAFAC class TrmE-Era-EngA-EngB-Septin-like GTPase superfamily. Septin GTPase family.</text>
</comment>
<dbReference type="PANTHER" id="PTHR18884">
    <property type="entry name" value="SEPTIN"/>
    <property type="match status" value="1"/>
</dbReference>
<keyword evidence="1" id="KW-0342">GTP-binding</keyword>
<name>A0A1W0WXK6_HYPEX</name>
<organism evidence="4 5">
    <name type="scientific">Hypsibius exemplaris</name>
    <name type="common">Freshwater tardigrade</name>
    <dbReference type="NCBI Taxonomy" id="2072580"/>
    <lineage>
        <taxon>Eukaryota</taxon>
        <taxon>Metazoa</taxon>
        <taxon>Ecdysozoa</taxon>
        <taxon>Tardigrada</taxon>
        <taxon>Eutardigrada</taxon>
        <taxon>Parachela</taxon>
        <taxon>Hypsibioidea</taxon>
        <taxon>Hypsibiidae</taxon>
        <taxon>Hypsibius</taxon>
    </lineage>
</organism>
<feature type="domain" description="Septin-type G" evidence="3">
    <location>
        <begin position="69"/>
        <end position="346"/>
    </location>
</feature>
<feature type="coiled-coil region" evidence="2">
    <location>
        <begin position="428"/>
        <end position="455"/>
    </location>
</feature>
<comment type="caution">
    <text evidence="4">The sequence shown here is derived from an EMBL/GenBank/DDBJ whole genome shotgun (WGS) entry which is preliminary data.</text>
</comment>
<dbReference type="InterPro" id="IPR027417">
    <property type="entry name" value="P-loop_NTPase"/>
</dbReference>
<gene>
    <name evidence="4" type="ORF">BV898_06150</name>
</gene>
<dbReference type="Proteomes" id="UP000192578">
    <property type="component" value="Unassembled WGS sequence"/>
</dbReference>